<organism evidence="7 8">
    <name type="scientific">Akkermansia muciniphila</name>
    <dbReference type="NCBI Taxonomy" id="239935"/>
    <lineage>
        <taxon>Bacteria</taxon>
        <taxon>Pseudomonadati</taxon>
        <taxon>Verrucomicrobiota</taxon>
        <taxon>Verrucomicrobiia</taxon>
        <taxon>Verrucomicrobiales</taxon>
        <taxon>Akkermansiaceae</taxon>
        <taxon>Akkermansia</taxon>
    </lineage>
</organism>
<dbReference type="SUPFAM" id="SSF53335">
    <property type="entry name" value="S-adenosyl-L-methionine-dependent methyltransferases"/>
    <property type="match status" value="1"/>
</dbReference>
<reference evidence="7 8" key="1">
    <citation type="journal article" date="2017" name="BMC Genomics">
        <title>Genome sequencing of 39 Akkermansia muciniphila isolates reveals its population structure, genomic and functional diverisity, and global distribution in mammalian gut microbiotas.</title>
        <authorList>
            <person name="Guo X."/>
            <person name="Li S."/>
            <person name="Zhang J."/>
            <person name="Wu F."/>
            <person name="Li X."/>
            <person name="Wu D."/>
            <person name="Zhang M."/>
            <person name="Ou Z."/>
            <person name="Jie Z."/>
            <person name="Yan Q."/>
            <person name="Li P."/>
            <person name="Yi J."/>
            <person name="Peng Y."/>
        </authorList>
    </citation>
    <scope>NUCLEOTIDE SEQUENCE [LARGE SCALE GENOMIC DNA]</scope>
    <source>
        <strain evidence="7 8">GP24</strain>
    </source>
</reference>
<dbReference type="InterPro" id="IPR035926">
    <property type="entry name" value="NusB-like_sf"/>
</dbReference>
<dbReference type="SUPFAM" id="SSF48013">
    <property type="entry name" value="NusB-like"/>
    <property type="match status" value="1"/>
</dbReference>
<name>A0A2N8HGN2_9BACT</name>
<evidence type="ECO:0000256" key="1">
    <source>
        <dbReference type="ARBA" id="ARBA00022603"/>
    </source>
</evidence>
<dbReference type="InterPro" id="IPR023267">
    <property type="entry name" value="RCMT"/>
</dbReference>
<dbReference type="PRINTS" id="PR02008">
    <property type="entry name" value="RCMTFAMILY"/>
</dbReference>
<proteinExistence type="inferred from homology"/>
<feature type="domain" description="SAM-dependent MTase RsmB/NOP-type" evidence="6">
    <location>
        <begin position="140"/>
        <end position="412"/>
    </location>
</feature>
<dbReference type="Gene3D" id="3.40.50.150">
    <property type="entry name" value="Vaccinia Virus protein VP39"/>
    <property type="match status" value="1"/>
</dbReference>
<dbReference type="GO" id="GO:0008173">
    <property type="term" value="F:RNA methyltransferase activity"/>
    <property type="evidence" value="ECO:0007669"/>
    <property type="project" value="InterPro"/>
</dbReference>
<sequence>MNKKKPSSRQTALNCLLRWHEGHSFAETLVDRECSRAQLSTADRHLVQALVFGVLRNRTWLDHVIDSLRQGRLDLEMRLILQLGLCQLFLLGMADHAAVYETVNLAPSRLRGLVNAILRNALRREKAILAEREKLPLPVLYSTPAWLVERWTQQTDRETTRDLLRWNNTTPRLYVRANPLIPMNGLPAALTPLDRAPGWFSVEGPLPLEDIQAGSLYVADPSTRYAIDLLAPRPGEEILDACAAPGGKAAAIIAATGGKAHLTATDLHEHRLPTLQENLDRQGSSAVKTAQADWSLPCPPEWERHFDAVLLDVPCSNTGVIQRRVDVRWRVTPAEIRRLAALQKTILENASRAVKPGGRLVYSTCSIDAEEDGLLVRDFLRNHPEWTLKEEKLILPHQEKSDGAYAALLICA</sequence>
<evidence type="ECO:0000313" key="7">
    <source>
        <dbReference type="EMBL" id="PNC19893.1"/>
    </source>
</evidence>
<keyword evidence="2 5" id="KW-0808">Transferase</keyword>
<dbReference type="EMBL" id="PJKA01000003">
    <property type="protein sequence ID" value="PNC19893.1"/>
    <property type="molecule type" value="Genomic_DNA"/>
</dbReference>
<dbReference type="GO" id="GO:0001510">
    <property type="term" value="P:RNA methylation"/>
    <property type="evidence" value="ECO:0007669"/>
    <property type="project" value="InterPro"/>
</dbReference>
<feature type="binding site" evidence="5">
    <location>
        <position position="266"/>
    </location>
    <ligand>
        <name>S-adenosyl-L-methionine</name>
        <dbReference type="ChEBI" id="CHEBI:59789"/>
    </ligand>
</feature>
<dbReference type="InterPro" id="IPR029063">
    <property type="entry name" value="SAM-dependent_MTases_sf"/>
</dbReference>
<protein>
    <recommendedName>
        <fullName evidence="6">SAM-dependent MTase RsmB/NOP-type domain-containing protein</fullName>
    </recommendedName>
</protein>
<dbReference type="PROSITE" id="PS51686">
    <property type="entry name" value="SAM_MT_RSMB_NOP"/>
    <property type="match status" value="1"/>
</dbReference>
<dbReference type="Pfam" id="PF01189">
    <property type="entry name" value="Methyltr_RsmB-F"/>
    <property type="match status" value="1"/>
</dbReference>
<feature type="binding site" evidence="5">
    <location>
        <position position="312"/>
    </location>
    <ligand>
        <name>S-adenosyl-L-methionine</name>
        <dbReference type="ChEBI" id="CHEBI:59789"/>
    </ligand>
</feature>
<dbReference type="CDD" id="cd02440">
    <property type="entry name" value="AdoMet_MTases"/>
    <property type="match status" value="1"/>
</dbReference>
<dbReference type="InterPro" id="IPR049560">
    <property type="entry name" value="MeTrfase_RsmB-F_NOP2_cat"/>
</dbReference>
<dbReference type="OrthoDB" id="9810297at2"/>
<comment type="similarity">
    <text evidence="5">Belongs to the class I-like SAM-binding methyltransferase superfamily. RsmB/NOP family.</text>
</comment>
<evidence type="ECO:0000256" key="5">
    <source>
        <dbReference type="PROSITE-ProRule" id="PRU01023"/>
    </source>
</evidence>
<dbReference type="PANTHER" id="PTHR22807:SF61">
    <property type="entry name" value="NOL1_NOP2_SUN FAMILY PROTEIN _ ANTITERMINATION NUSB DOMAIN-CONTAINING PROTEIN"/>
    <property type="match status" value="1"/>
</dbReference>
<dbReference type="PANTHER" id="PTHR22807">
    <property type="entry name" value="NOP2 YEAST -RELATED NOL1/NOP2/FMU SUN DOMAIN-CONTAINING"/>
    <property type="match status" value="1"/>
</dbReference>
<comment type="caution">
    <text evidence="7">The sequence shown here is derived from an EMBL/GenBank/DDBJ whole genome shotgun (WGS) entry which is preliminary data.</text>
</comment>
<accession>A0A2N8HGN2</accession>
<evidence type="ECO:0000259" key="6">
    <source>
        <dbReference type="PROSITE" id="PS51686"/>
    </source>
</evidence>
<dbReference type="RefSeq" id="WP_102712207.1">
    <property type="nucleotide sequence ID" value="NZ_PJKA01000003.1"/>
</dbReference>
<gene>
    <name evidence="7" type="ORF">CXU22_02460</name>
</gene>
<feature type="binding site" evidence="5">
    <location>
        <begin position="242"/>
        <end position="248"/>
    </location>
    <ligand>
        <name>S-adenosyl-L-methionine</name>
        <dbReference type="ChEBI" id="CHEBI:59789"/>
    </ligand>
</feature>
<dbReference type="GO" id="GO:0003723">
    <property type="term" value="F:RNA binding"/>
    <property type="evidence" value="ECO:0007669"/>
    <property type="project" value="UniProtKB-UniRule"/>
</dbReference>
<dbReference type="Proteomes" id="UP000236000">
    <property type="component" value="Unassembled WGS sequence"/>
</dbReference>
<dbReference type="GO" id="GO:0006355">
    <property type="term" value="P:regulation of DNA-templated transcription"/>
    <property type="evidence" value="ECO:0007669"/>
    <property type="project" value="InterPro"/>
</dbReference>
<evidence type="ECO:0000256" key="3">
    <source>
        <dbReference type="ARBA" id="ARBA00022691"/>
    </source>
</evidence>
<feature type="binding site" evidence="5">
    <location>
        <position position="293"/>
    </location>
    <ligand>
        <name>S-adenosyl-L-methionine</name>
        <dbReference type="ChEBI" id="CHEBI:59789"/>
    </ligand>
</feature>
<dbReference type="Pfam" id="PF01029">
    <property type="entry name" value="NusB"/>
    <property type="match status" value="1"/>
</dbReference>
<feature type="active site" description="Nucleophile" evidence="5">
    <location>
        <position position="365"/>
    </location>
</feature>
<dbReference type="InterPro" id="IPR001678">
    <property type="entry name" value="MeTrfase_RsmB-F_NOP2_dom"/>
</dbReference>
<evidence type="ECO:0000256" key="2">
    <source>
        <dbReference type="ARBA" id="ARBA00022679"/>
    </source>
</evidence>
<keyword evidence="4 5" id="KW-0694">RNA-binding</keyword>
<evidence type="ECO:0000313" key="8">
    <source>
        <dbReference type="Proteomes" id="UP000236000"/>
    </source>
</evidence>
<dbReference type="Gene3D" id="1.10.940.10">
    <property type="entry name" value="NusB-like"/>
    <property type="match status" value="1"/>
</dbReference>
<keyword evidence="3 5" id="KW-0949">S-adenosyl-L-methionine</keyword>
<dbReference type="InterPro" id="IPR006027">
    <property type="entry name" value="NusB_RsmB_TIM44"/>
</dbReference>
<keyword evidence="1 5" id="KW-0489">Methyltransferase</keyword>
<evidence type="ECO:0000256" key="4">
    <source>
        <dbReference type="ARBA" id="ARBA00022884"/>
    </source>
</evidence>
<dbReference type="AlphaFoldDB" id="A0A2N8HGN2"/>